<protein>
    <submittedName>
        <fullName evidence="2">Uncharacterized protein</fullName>
    </submittedName>
</protein>
<comment type="caution">
    <text evidence="2">The sequence shown here is derived from an EMBL/GenBank/DDBJ whole genome shotgun (WGS) entry which is preliminary data.</text>
</comment>
<feature type="compositionally biased region" description="Acidic residues" evidence="1">
    <location>
        <begin position="140"/>
        <end position="155"/>
    </location>
</feature>
<proteinExistence type="predicted"/>
<name>A0AAV2QD71_MEGNR</name>
<organism evidence="2 3">
    <name type="scientific">Meganyctiphanes norvegica</name>
    <name type="common">Northern krill</name>
    <name type="synonym">Thysanopoda norvegica</name>
    <dbReference type="NCBI Taxonomy" id="48144"/>
    <lineage>
        <taxon>Eukaryota</taxon>
        <taxon>Metazoa</taxon>
        <taxon>Ecdysozoa</taxon>
        <taxon>Arthropoda</taxon>
        <taxon>Crustacea</taxon>
        <taxon>Multicrustacea</taxon>
        <taxon>Malacostraca</taxon>
        <taxon>Eumalacostraca</taxon>
        <taxon>Eucarida</taxon>
        <taxon>Euphausiacea</taxon>
        <taxon>Euphausiidae</taxon>
        <taxon>Meganyctiphanes</taxon>
    </lineage>
</organism>
<evidence type="ECO:0000313" key="3">
    <source>
        <dbReference type="Proteomes" id="UP001497623"/>
    </source>
</evidence>
<accession>A0AAV2QD71</accession>
<sequence length="155" mass="16951">EVKGTNDGGEKQLLKVKSKISQQDYTITQLRMEISLLRKKSGTVGLPGINSIASHHSRVPHAAHLQSTKHLKDPHLRSSEKSHANYSKYQIQERCLSVGSGSVELNASGISSSRAMSCSSMRVSGPRRKLGIHSVTPGFTDDEDTSESSEYTDEK</sequence>
<keyword evidence="3" id="KW-1185">Reference proteome</keyword>
<evidence type="ECO:0000256" key="1">
    <source>
        <dbReference type="SAM" id="MobiDB-lite"/>
    </source>
</evidence>
<reference evidence="2 3" key="1">
    <citation type="submission" date="2024-05" db="EMBL/GenBank/DDBJ databases">
        <authorList>
            <person name="Wallberg A."/>
        </authorList>
    </citation>
    <scope>NUCLEOTIDE SEQUENCE [LARGE SCALE GENOMIC DNA]</scope>
</reference>
<evidence type="ECO:0000313" key="2">
    <source>
        <dbReference type="EMBL" id="CAL4075688.1"/>
    </source>
</evidence>
<dbReference type="Proteomes" id="UP001497623">
    <property type="component" value="Unassembled WGS sequence"/>
</dbReference>
<feature type="region of interest" description="Disordered" evidence="1">
    <location>
        <begin position="116"/>
        <end position="155"/>
    </location>
</feature>
<dbReference type="EMBL" id="CAXKWB010004846">
    <property type="protein sequence ID" value="CAL4075688.1"/>
    <property type="molecule type" value="Genomic_DNA"/>
</dbReference>
<feature type="region of interest" description="Disordered" evidence="1">
    <location>
        <begin position="62"/>
        <end position="84"/>
    </location>
</feature>
<feature type="non-terminal residue" evidence="2">
    <location>
        <position position="1"/>
    </location>
</feature>
<feature type="compositionally biased region" description="Basic and acidic residues" evidence="1">
    <location>
        <begin position="70"/>
        <end position="83"/>
    </location>
</feature>
<dbReference type="AlphaFoldDB" id="A0AAV2QD71"/>
<gene>
    <name evidence="2" type="ORF">MNOR_LOCUS9853</name>
</gene>